<dbReference type="OrthoDB" id="924847at2"/>
<dbReference type="InterPro" id="IPR027417">
    <property type="entry name" value="P-loop_NTPase"/>
</dbReference>
<protein>
    <submittedName>
        <fullName evidence="2">PBSX family phage terminase large subunit</fullName>
    </submittedName>
</protein>
<dbReference type="InterPro" id="IPR035412">
    <property type="entry name" value="Terminase_L_N"/>
</dbReference>
<dbReference type="PANTHER" id="PTHR39184:SF1">
    <property type="entry name" value="PBSX PHAGE TERMINASE LARGE SUBUNIT"/>
    <property type="match status" value="1"/>
</dbReference>
<accession>A0A2V3PK01</accession>
<keyword evidence="3" id="KW-1185">Reference proteome</keyword>
<evidence type="ECO:0000313" key="2">
    <source>
        <dbReference type="EMBL" id="PXV61192.1"/>
    </source>
</evidence>
<dbReference type="InterPro" id="IPR052380">
    <property type="entry name" value="Viral_DNA_packaging_terminase"/>
</dbReference>
<dbReference type="EMBL" id="QICL01000025">
    <property type="protein sequence ID" value="PXV61192.1"/>
    <property type="molecule type" value="Genomic_DNA"/>
</dbReference>
<evidence type="ECO:0000313" key="3">
    <source>
        <dbReference type="Proteomes" id="UP000247973"/>
    </source>
</evidence>
<sequence length="424" mass="49367">MKLTIKQTRAYDYLTEPQFSHISELLYGGAAGGGKSMLGVLWLTGQSLTYPGTRWVMGRKSLKTLKETTLKSFFDLTTKLGIAYRYVENKGIFFPNGSEILLKDLAYYPSDPNYDELGSLEITGAFVDECNQITKKCWSILKSRIRYKLDEYGLTPKIMGSCNPARNWVYEEFYLPSKESRLEPYRAFVQALVTDNPFISKHYIENLEMLDEVSKERLLKGNWDYLDITDKWTFSFRPEKHIGSCTLNREETVYLSFDFNRNPIVCTVYQHYNDTVYCLEVIDIDDSTIYRLCDEIIERYADCFFIVTGDISGKAKTTMSQLNNFDVIKLSLELSRNQMQYSGANPPLAESRQLVNAMLEQYNIVFDEQKCKPLIFDLMNVKSDNEGKPIKDDRKDLSQRADCLDTFRYYLHRFFKDYLKYFAA</sequence>
<dbReference type="Gene3D" id="3.30.420.280">
    <property type="match status" value="1"/>
</dbReference>
<name>A0A2V3PK01_9BACT</name>
<dbReference type="Gene3D" id="3.40.50.300">
    <property type="entry name" value="P-loop containing nucleotide triphosphate hydrolases"/>
    <property type="match status" value="1"/>
</dbReference>
<dbReference type="RefSeq" id="WP_110311816.1">
    <property type="nucleotide sequence ID" value="NZ_QICL01000025.1"/>
</dbReference>
<gene>
    <name evidence="2" type="ORF">CLV62_12525</name>
</gene>
<dbReference type="Proteomes" id="UP000247973">
    <property type="component" value="Unassembled WGS sequence"/>
</dbReference>
<dbReference type="Pfam" id="PF04466">
    <property type="entry name" value="Terminase_3"/>
    <property type="match status" value="1"/>
</dbReference>
<evidence type="ECO:0000259" key="1">
    <source>
        <dbReference type="Pfam" id="PF04466"/>
    </source>
</evidence>
<proteinExistence type="predicted"/>
<reference evidence="2 3" key="1">
    <citation type="submission" date="2018-03" db="EMBL/GenBank/DDBJ databases">
        <title>Genomic Encyclopedia of Archaeal and Bacterial Type Strains, Phase II (KMG-II): from individual species to whole genera.</title>
        <authorList>
            <person name="Goeker M."/>
        </authorList>
    </citation>
    <scope>NUCLEOTIDE SEQUENCE [LARGE SCALE GENOMIC DNA]</scope>
    <source>
        <strain evidence="2 3">DSM 100214</strain>
    </source>
</reference>
<dbReference type="AlphaFoldDB" id="A0A2V3PK01"/>
<feature type="domain" description="Phage terminase large subunit N-terminal" evidence="1">
    <location>
        <begin position="27"/>
        <end position="212"/>
    </location>
</feature>
<comment type="caution">
    <text evidence="2">The sequence shown here is derived from an EMBL/GenBank/DDBJ whole genome shotgun (WGS) entry which is preliminary data.</text>
</comment>
<dbReference type="PANTHER" id="PTHR39184">
    <property type="match status" value="1"/>
</dbReference>
<organism evidence="2 3">
    <name type="scientific">Dysgonomonas alginatilytica</name>
    <dbReference type="NCBI Taxonomy" id="1605892"/>
    <lineage>
        <taxon>Bacteria</taxon>
        <taxon>Pseudomonadati</taxon>
        <taxon>Bacteroidota</taxon>
        <taxon>Bacteroidia</taxon>
        <taxon>Bacteroidales</taxon>
        <taxon>Dysgonomonadaceae</taxon>
        <taxon>Dysgonomonas</taxon>
    </lineage>
</organism>